<feature type="non-terminal residue" evidence="2">
    <location>
        <position position="253"/>
    </location>
</feature>
<feature type="non-terminal residue" evidence="2">
    <location>
        <position position="1"/>
    </location>
</feature>
<organism evidence="2">
    <name type="scientific">marine metagenome</name>
    <dbReference type="NCBI Taxonomy" id="408172"/>
    <lineage>
        <taxon>unclassified sequences</taxon>
        <taxon>metagenomes</taxon>
        <taxon>ecological metagenomes</taxon>
    </lineage>
</organism>
<dbReference type="AlphaFoldDB" id="A0A382J5M8"/>
<name>A0A382J5M8_9ZZZZ</name>
<dbReference type="InterPro" id="IPR040756">
    <property type="entry name" value="Peptidase_M61_N"/>
</dbReference>
<dbReference type="Pfam" id="PF17899">
    <property type="entry name" value="Peptidase_M61_N"/>
    <property type="match status" value="1"/>
</dbReference>
<proteinExistence type="predicted"/>
<accession>A0A382J5M8</accession>
<gene>
    <name evidence="2" type="ORF">METZ01_LOCUS259015</name>
</gene>
<protein>
    <recommendedName>
        <fullName evidence="1">Peptidase M61 N-terminal domain-containing protein</fullName>
    </recommendedName>
</protein>
<reference evidence="2" key="1">
    <citation type="submission" date="2018-05" db="EMBL/GenBank/DDBJ databases">
        <authorList>
            <person name="Lanie J.A."/>
            <person name="Ng W.-L."/>
            <person name="Kazmierczak K.M."/>
            <person name="Andrzejewski T.M."/>
            <person name="Davidsen T.M."/>
            <person name="Wayne K.J."/>
            <person name="Tettelin H."/>
            <person name="Glass J.I."/>
            <person name="Rusch D."/>
            <person name="Podicherti R."/>
            <person name="Tsui H.-C.T."/>
            <person name="Winkler M.E."/>
        </authorList>
    </citation>
    <scope>NUCLEOTIDE SEQUENCE</scope>
</reference>
<feature type="domain" description="Peptidase M61 N-terminal" evidence="1">
    <location>
        <begin position="18"/>
        <end position="183"/>
    </location>
</feature>
<dbReference type="Gene3D" id="2.60.40.3650">
    <property type="match status" value="1"/>
</dbReference>
<dbReference type="EMBL" id="UINC01071338">
    <property type="protein sequence ID" value="SVC06161.1"/>
    <property type="molecule type" value="Genomic_DNA"/>
</dbReference>
<evidence type="ECO:0000259" key="1">
    <source>
        <dbReference type="Pfam" id="PF17899"/>
    </source>
</evidence>
<evidence type="ECO:0000313" key="2">
    <source>
        <dbReference type="EMBL" id="SVC06161.1"/>
    </source>
</evidence>
<sequence>VGLSYLVLYAQQPTELIYRLSFPTPQHRWLAVSVEFSDLTNDPLHVRMSSASPGRYARHEFSKNIIDIAFTGVAGSTATVQQLGLGHWEVTDHGGTVLVQYRIFGDRVDGTYLGIDSTHAHLNLPATLIWAEGLEARSARVILTPPPDAVDWNVATQLFPTPDPLVFTAPNLAYLLDSPIEYGPFSARIFNVRDPGVPAYQPSFRVAVHHNGSSEELDIFTESVERVVRETVAIFGEFPRFETDTYTFIADYV</sequence>